<evidence type="ECO:0008006" key="3">
    <source>
        <dbReference type="Google" id="ProtNLM"/>
    </source>
</evidence>
<dbReference type="RefSeq" id="WP_304436396.1">
    <property type="nucleotide sequence ID" value="NZ_JAUKUC010000001.1"/>
</dbReference>
<proteinExistence type="predicted"/>
<sequence>MDRKIEKINTDKLKESIPELRNSSVEIYIDAENSKDKREIEKQLGFAGRSRINTIFGCILRCDYINSIYKREAKGVAAIKIKGGKSKNQNIRIYCKEIFANGKKVVLITSFVKKVQKNVDSQQIQNIISKIQSLEYKF</sequence>
<comment type="caution">
    <text evidence="1">The sequence shown here is derived from an EMBL/GenBank/DDBJ whole genome shotgun (WGS) entry which is preliminary data.</text>
</comment>
<organism evidence="1 2">
    <name type="scientific">Maribacter confluentis</name>
    <dbReference type="NCBI Taxonomy" id="1656093"/>
    <lineage>
        <taxon>Bacteria</taxon>
        <taxon>Pseudomonadati</taxon>
        <taxon>Bacteroidota</taxon>
        <taxon>Flavobacteriia</taxon>
        <taxon>Flavobacteriales</taxon>
        <taxon>Flavobacteriaceae</taxon>
        <taxon>Maribacter</taxon>
    </lineage>
</organism>
<protein>
    <recommendedName>
        <fullName evidence="3">Addiction module toxin RelE</fullName>
    </recommendedName>
</protein>
<keyword evidence="2" id="KW-1185">Reference proteome</keyword>
<reference evidence="1" key="2">
    <citation type="submission" date="2023-06" db="EMBL/GenBank/DDBJ databases">
        <authorList>
            <person name="Lucena T."/>
            <person name="Sun Q."/>
        </authorList>
    </citation>
    <scope>NUCLEOTIDE SEQUENCE</scope>
    <source>
        <strain evidence="1">CECT 8869</strain>
    </source>
</reference>
<reference evidence="1" key="1">
    <citation type="journal article" date="2014" name="Int. J. Syst. Evol. Microbiol.">
        <title>Complete genome of a new Firmicutes species belonging to the dominant human colonic microbiota ('Ruminococcus bicirculans') reveals two chromosomes and a selective capacity to utilize plant glucans.</title>
        <authorList>
            <consortium name="NISC Comparative Sequencing Program"/>
            <person name="Wegmann U."/>
            <person name="Louis P."/>
            <person name="Goesmann A."/>
            <person name="Henrissat B."/>
            <person name="Duncan S.H."/>
            <person name="Flint H.J."/>
        </authorList>
    </citation>
    <scope>NUCLEOTIDE SEQUENCE</scope>
    <source>
        <strain evidence="1">CECT 8869</strain>
    </source>
</reference>
<name>A0ABT8RSE2_9FLAO</name>
<dbReference type="EMBL" id="JAUKUC010000001">
    <property type="protein sequence ID" value="MDO1513523.1"/>
    <property type="molecule type" value="Genomic_DNA"/>
</dbReference>
<dbReference type="Proteomes" id="UP001168579">
    <property type="component" value="Unassembled WGS sequence"/>
</dbReference>
<evidence type="ECO:0000313" key="2">
    <source>
        <dbReference type="Proteomes" id="UP001168579"/>
    </source>
</evidence>
<accession>A0ABT8RSE2</accession>
<evidence type="ECO:0000313" key="1">
    <source>
        <dbReference type="EMBL" id="MDO1513523.1"/>
    </source>
</evidence>
<gene>
    <name evidence="1" type="ORF">Q2T41_12740</name>
</gene>